<evidence type="ECO:0000256" key="7">
    <source>
        <dbReference type="ARBA" id="ARBA00023136"/>
    </source>
</evidence>
<dbReference type="GO" id="GO:0032259">
    <property type="term" value="P:methylation"/>
    <property type="evidence" value="ECO:0007669"/>
    <property type="project" value="UniProtKB-KW"/>
</dbReference>
<dbReference type="InterPro" id="IPR036890">
    <property type="entry name" value="HATPase_C_sf"/>
</dbReference>
<dbReference type="PATRIC" id="fig|1150600.3.peg.3347"/>
<keyword evidence="4 9" id="KW-0808">Transferase</keyword>
<dbReference type="PANTHER" id="PTHR45453:SF1">
    <property type="entry name" value="PHOSPHATE REGULON SENSOR PROTEIN PHOR"/>
    <property type="match status" value="1"/>
</dbReference>
<dbReference type="PRINTS" id="PR00344">
    <property type="entry name" value="BCTRLSENSOR"/>
</dbReference>
<dbReference type="InterPro" id="IPR036097">
    <property type="entry name" value="HisK_dim/P_sf"/>
</dbReference>
<dbReference type="GO" id="GO:0004721">
    <property type="term" value="F:phosphoprotein phosphatase activity"/>
    <property type="evidence" value="ECO:0007669"/>
    <property type="project" value="TreeGrafter"/>
</dbReference>
<keyword evidence="7" id="KW-0472">Membrane</keyword>
<dbReference type="PANTHER" id="PTHR45453">
    <property type="entry name" value="PHOSPHATE REGULON SENSOR PROTEIN PHOR"/>
    <property type="match status" value="1"/>
</dbReference>
<sequence length="235" mass="26321">MTNIEEQKQALAKKDEFIGIASHELKTPLTSLKGYMQLISAYKQNELPPIIKQFAGKANEAIGKLANLVNDLLDVSKIQMGKLEFNTSLLNISDLINICIESAQFMYPNYIISVHGDKDGRATGNMERLEQVLMNLISNAVKYSPVHKDIHIVTEVTETEVKVSVEDFGIGLSDYQKERIFERFYRVEDNTYATSGLGIGLYISSEIVKAHNGKIGVTSKLNEGSTFYFILPIHE</sequence>
<keyword evidence="5" id="KW-0418">Kinase</keyword>
<keyword evidence="6" id="KW-0902">Two-component regulatory system</keyword>
<dbReference type="InterPro" id="IPR050351">
    <property type="entry name" value="BphY/WalK/GraS-like"/>
</dbReference>
<dbReference type="STRING" id="1150600.ADIARSV_3378"/>
<reference evidence="9 10" key="1">
    <citation type="journal article" date="2013" name="Genome Announc.">
        <title>Draft Genome Sequence of Arcticibacter svalbardensis Strain MN12-7T, a Member of the Family Sphingobacteriaceae Isolated from an Arctic Soil Sample.</title>
        <authorList>
            <person name="Shivaji S."/>
            <person name="Ara S."/>
            <person name="Prasad S."/>
            <person name="Manasa B.P."/>
            <person name="Begum Z."/>
            <person name="Singh A."/>
            <person name="Kumar Pinnaka A."/>
        </authorList>
    </citation>
    <scope>NUCLEOTIDE SEQUENCE [LARGE SCALE GENOMIC DNA]</scope>
    <source>
        <strain evidence="9 10">MN12-7</strain>
    </source>
</reference>
<dbReference type="Pfam" id="PF00512">
    <property type="entry name" value="HisKA"/>
    <property type="match status" value="1"/>
</dbReference>
<dbReference type="GO" id="GO:0000155">
    <property type="term" value="F:phosphorelay sensor kinase activity"/>
    <property type="evidence" value="ECO:0007669"/>
    <property type="project" value="InterPro"/>
</dbReference>
<dbReference type="InterPro" id="IPR003594">
    <property type="entry name" value="HATPase_dom"/>
</dbReference>
<dbReference type="CDD" id="cd00082">
    <property type="entry name" value="HisKA"/>
    <property type="match status" value="1"/>
</dbReference>
<dbReference type="AlphaFoldDB" id="R9GWU8"/>
<dbReference type="GO" id="GO:0008168">
    <property type="term" value="F:methyltransferase activity"/>
    <property type="evidence" value="ECO:0007669"/>
    <property type="project" value="UniProtKB-KW"/>
</dbReference>
<dbReference type="GO" id="GO:0005886">
    <property type="term" value="C:plasma membrane"/>
    <property type="evidence" value="ECO:0007669"/>
    <property type="project" value="TreeGrafter"/>
</dbReference>
<comment type="caution">
    <text evidence="9">The sequence shown here is derived from an EMBL/GenBank/DDBJ whole genome shotgun (WGS) entry which is preliminary data.</text>
</comment>
<dbReference type="Pfam" id="PF02518">
    <property type="entry name" value="HATPase_c"/>
    <property type="match status" value="1"/>
</dbReference>
<proteinExistence type="predicted"/>
<dbReference type="Gene3D" id="3.30.565.10">
    <property type="entry name" value="Histidine kinase-like ATPase, C-terminal domain"/>
    <property type="match status" value="1"/>
</dbReference>
<dbReference type="GO" id="GO:0016036">
    <property type="term" value="P:cellular response to phosphate starvation"/>
    <property type="evidence" value="ECO:0007669"/>
    <property type="project" value="TreeGrafter"/>
</dbReference>
<dbReference type="FunFam" id="1.10.287.130:FF:000001">
    <property type="entry name" value="Two-component sensor histidine kinase"/>
    <property type="match status" value="1"/>
</dbReference>
<dbReference type="EMBL" id="AQPN01000114">
    <property type="protein sequence ID" value="EOR93439.1"/>
    <property type="molecule type" value="Genomic_DNA"/>
</dbReference>
<evidence type="ECO:0000256" key="6">
    <source>
        <dbReference type="ARBA" id="ARBA00023012"/>
    </source>
</evidence>
<dbReference type="Proteomes" id="UP000014174">
    <property type="component" value="Unassembled WGS sequence"/>
</dbReference>
<keyword evidence="9" id="KW-0489">Methyltransferase</keyword>
<dbReference type="eggNOG" id="COG2205">
    <property type="taxonomic scope" value="Bacteria"/>
</dbReference>
<feature type="domain" description="Histidine kinase" evidence="8">
    <location>
        <begin position="20"/>
        <end position="235"/>
    </location>
</feature>
<name>R9GWU8_9SPHI</name>
<evidence type="ECO:0000256" key="4">
    <source>
        <dbReference type="ARBA" id="ARBA00022679"/>
    </source>
</evidence>
<dbReference type="InterPro" id="IPR004358">
    <property type="entry name" value="Sig_transdc_His_kin-like_C"/>
</dbReference>
<evidence type="ECO:0000256" key="1">
    <source>
        <dbReference type="ARBA" id="ARBA00000085"/>
    </source>
</evidence>
<evidence type="ECO:0000313" key="10">
    <source>
        <dbReference type="Proteomes" id="UP000014174"/>
    </source>
</evidence>
<keyword evidence="3" id="KW-0597">Phosphoprotein</keyword>
<dbReference type="SUPFAM" id="SSF47384">
    <property type="entry name" value="Homodimeric domain of signal transducing histidine kinase"/>
    <property type="match status" value="1"/>
</dbReference>
<dbReference type="SUPFAM" id="SSF55874">
    <property type="entry name" value="ATPase domain of HSP90 chaperone/DNA topoisomerase II/histidine kinase"/>
    <property type="match status" value="1"/>
</dbReference>
<evidence type="ECO:0000256" key="2">
    <source>
        <dbReference type="ARBA" id="ARBA00012438"/>
    </source>
</evidence>
<accession>R9GWU8</accession>
<dbReference type="SMART" id="SM00387">
    <property type="entry name" value="HATPase_c"/>
    <property type="match status" value="1"/>
</dbReference>
<keyword evidence="10" id="KW-1185">Reference proteome</keyword>
<comment type="catalytic activity">
    <reaction evidence="1">
        <text>ATP + protein L-histidine = ADP + protein N-phospho-L-histidine.</text>
        <dbReference type="EC" id="2.7.13.3"/>
    </reaction>
</comment>
<dbReference type="CDD" id="cd00075">
    <property type="entry name" value="HATPase"/>
    <property type="match status" value="1"/>
</dbReference>
<dbReference type="FunFam" id="3.30.565.10:FF:000006">
    <property type="entry name" value="Sensor histidine kinase WalK"/>
    <property type="match status" value="1"/>
</dbReference>
<evidence type="ECO:0000256" key="5">
    <source>
        <dbReference type="ARBA" id="ARBA00022777"/>
    </source>
</evidence>
<dbReference type="InterPro" id="IPR005467">
    <property type="entry name" value="His_kinase_dom"/>
</dbReference>
<dbReference type="SMART" id="SM00388">
    <property type="entry name" value="HisKA"/>
    <property type="match status" value="1"/>
</dbReference>
<dbReference type="Gene3D" id="1.10.287.130">
    <property type="match status" value="1"/>
</dbReference>
<protein>
    <recommendedName>
        <fullName evidence="2">histidine kinase</fullName>
        <ecNumber evidence="2">2.7.13.3</ecNumber>
    </recommendedName>
</protein>
<dbReference type="PROSITE" id="PS50109">
    <property type="entry name" value="HIS_KIN"/>
    <property type="match status" value="1"/>
</dbReference>
<organism evidence="9 10">
    <name type="scientific">Arcticibacter svalbardensis MN12-7</name>
    <dbReference type="NCBI Taxonomy" id="1150600"/>
    <lineage>
        <taxon>Bacteria</taxon>
        <taxon>Pseudomonadati</taxon>
        <taxon>Bacteroidota</taxon>
        <taxon>Sphingobacteriia</taxon>
        <taxon>Sphingobacteriales</taxon>
        <taxon>Sphingobacteriaceae</taxon>
        <taxon>Arcticibacter</taxon>
    </lineage>
</organism>
<evidence type="ECO:0000313" key="9">
    <source>
        <dbReference type="EMBL" id="EOR93439.1"/>
    </source>
</evidence>
<gene>
    <name evidence="9" type="ORF">ADIARSV_3378</name>
</gene>
<dbReference type="EC" id="2.7.13.3" evidence="2"/>
<dbReference type="InterPro" id="IPR003661">
    <property type="entry name" value="HisK_dim/P_dom"/>
</dbReference>
<evidence type="ECO:0000256" key="3">
    <source>
        <dbReference type="ARBA" id="ARBA00022553"/>
    </source>
</evidence>
<evidence type="ECO:0000259" key="8">
    <source>
        <dbReference type="PROSITE" id="PS50109"/>
    </source>
</evidence>